<evidence type="ECO:0000256" key="1">
    <source>
        <dbReference type="SAM" id="MobiDB-lite"/>
    </source>
</evidence>
<feature type="compositionally biased region" description="Basic and acidic residues" evidence="1">
    <location>
        <begin position="1"/>
        <end position="10"/>
    </location>
</feature>
<evidence type="ECO:0000313" key="3">
    <source>
        <dbReference type="Proteomes" id="UP000008694"/>
    </source>
</evidence>
<feature type="region of interest" description="Disordered" evidence="1">
    <location>
        <begin position="1"/>
        <end position="123"/>
    </location>
</feature>
<dbReference type="EMBL" id="GL348715">
    <property type="protein sequence ID" value="EFH60118.1"/>
    <property type="molecule type" value="Genomic_DNA"/>
</dbReference>
<name>D7L2Q9_ARALL</name>
<dbReference type="Gramene" id="scaffold_303672.1">
    <property type="protein sequence ID" value="scaffold_303672.1"/>
    <property type="gene ID" value="scaffold_303672.1"/>
</dbReference>
<proteinExistence type="predicted"/>
<protein>
    <submittedName>
        <fullName evidence="2">Predicted protein</fullName>
    </submittedName>
</protein>
<feature type="compositionally biased region" description="Acidic residues" evidence="1">
    <location>
        <begin position="11"/>
        <end position="28"/>
    </location>
</feature>
<dbReference type="Proteomes" id="UP000008694">
    <property type="component" value="Unassembled WGS sequence"/>
</dbReference>
<dbReference type="AlphaFoldDB" id="D7L2Q9"/>
<accession>D7L2Q9</accession>
<gene>
    <name evidence="2" type="ORF">ARALYDRAFT_899702</name>
</gene>
<dbReference type="HOGENOM" id="CLU_2018335_0_0_1"/>
<sequence>MDAETSKDSEIGEDQNDLVMEDEPEMHDEDPISGSHFSENTDDLLEDGECQDDEEAVVQVTVEESQEDEGTGTSEEIKSGLKDGGNKQKTVSKNKTKEGIKAGGANRTMKKGIVDLPKPPAQT</sequence>
<reference evidence="3" key="1">
    <citation type="journal article" date="2011" name="Nat. Genet.">
        <title>The Arabidopsis lyrata genome sequence and the basis of rapid genome size change.</title>
        <authorList>
            <person name="Hu T.T."/>
            <person name="Pattyn P."/>
            <person name="Bakker E.G."/>
            <person name="Cao J."/>
            <person name="Cheng J.-F."/>
            <person name="Clark R.M."/>
            <person name="Fahlgren N."/>
            <person name="Fawcett J.A."/>
            <person name="Grimwood J."/>
            <person name="Gundlach H."/>
            <person name="Haberer G."/>
            <person name="Hollister J.D."/>
            <person name="Ossowski S."/>
            <person name="Ottilar R.P."/>
            <person name="Salamov A.A."/>
            <person name="Schneeberger K."/>
            <person name="Spannagl M."/>
            <person name="Wang X."/>
            <person name="Yang L."/>
            <person name="Nasrallah M.E."/>
            <person name="Bergelson J."/>
            <person name="Carrington J.C."/>
            <person name="Gaut B.S."/>
            <person name="Schmutz J."/>
            <person name="Mayer K.F.X."/>
            <person name="Van de Peer Y."/>
            <person name="Grigoriev I.V."/>
            <person name="Nordborg M."/>
            <person name="Weigel D."/>
            <person name="Guo Y.-L."/>
        </authorList>
    </citation>
    <scope>NUCLEOTIDE SEQUENCE [LARGE SCALE GENOMIC DNA]</scope>
    <source>
        <strain evidence="3">cv. MN47</strain>
    </source>
</reference>
<organism evidence="3">
    <name type="scientific">Arabidopsis lyrata subsp. lyrata</name>
    <name type="common">Lyre-leaved rock-cress</name>
    <dbReference type="NCBI Taxonomy" id="81972"/>
    <lineage>
        <taxon>Eukaryota</taxon>
        <taxon>Viridiplantae</taxon>
        <taxon>Streptophyta</taxon>
        <taxon>Embryophyta</taxon>
        <taxon>Tracheophyta</taxon>
        <taxon>Spermatophyta</taxon>
        <taxon>Magnoliopsida</taxon>
        <taxon>eudicotyledons</taxon>
        <taxon>Gunneridae</taxon>
        <taxon>Pentapetalae</taxon>
        <taxon>rosids</taxon>
        <taxon>malvids</taxon>
        <taxon>Brassicales</taxon>
        <taxon>Brassicaceae</taxon>
        <taxon>Camelineae</taxon>
        <taxon>Arabidopsis</taxon>
    </lineage>
</organism>
<feature type="compositionally biased region" description="Acidic residues" evidence="1">
    <location>
        <begin position="40"/>
        <end position="56"/>
    </location>
</feature>
<keyword evidence="3" id="KW-1185">Reference proteome</keyword>
<evidence type="ECO:0000313" key="2">
    <source>
        <dbReference type="EMBL" id="EFH60118.1"/>
    </source>
</evidence>
<feature type="compositionally biased region" description="Basic and acidic residues" evidence="1">
    <location>
        <begin position="75"/>
        <end position="86"/>
    </location>
</feature>